<evidence type="ECO:0000256" key="2">
    <source>
        <dbReference type="PIRSR" id="PIRSR640198-2"/>
    </source>
</evidence>
<accession>A0AAU8LSB1</accession>
<dbReference type="SUPFAM" id="SSF140931">
    <property type="entry name" value="Fic-like"/>
    <property type="match status" value="1"/>
</dbReference>
<feature type="site" description="Important for autoinhibition of adenylyltransferase activity" evidence="3">
    <location>
        <position position="56"/>
    </location>
</feature>
<feature type="domain" description="Fido" evidence="4">
    <location>
        <begin position="100"/>
        <end position="242"/>
    </location>
</feature>
<evidence type="ECO:0000256" key="1">
    <source>
        <dbReference type="PIRSR" id="PIRSR640198-1"/>
    </source>
</evidence>
<dbReference type="PANTHER" id="PTHR13504:SF38">
    <property type="entry name" value="FIDO DOMAIN-CONTAINING PROTEIN"/>
    <property type="match status" value="1"/>
</dbReference>
<dbReference type="GO" id="GO:0005524">
    <property type="term" value="F:ATP binding"/>
    <property type="evidence" value="ECO:0007669"/>
    <property type="project" value="UniProtKB-KW"/>
</dbReference>
<dbReference type="InterPro" id="IPR049514">
    <property type="entry name" value="Fic-like_C"/>
</dbReference>
<dbReference type="PROSITE" id="PS51459">
    <property type="entry name" value="FIDO"/>
    <property type="match status" value="1"/>
</dbReference>
<dbReference type="KEGG" id="eaj:Q3M24_15725"/>
<evidence type="ECO:0000313" key="5">
    <source>
        <dbReference type="EMBL" id="XCN71749.1"/>
    </source>
</evidence>
<proteinExistence type="predicted"/>
<feature type="binding site" evidence="2">
    <location>
        <begin position="220"/>
        <end position="221"/>
    </location>
    <ligand>
        <name>ATP</name>
        <dbReference type="ChEBI" id="CHEBI:30616"/>
    </ligand>
</feature>
<protein>
    <submittedName>
        <fullName evidence="5">Fic family protein</fullName>
    </submittedName>
</protein>
<dbReference type="Pfam" id="PF02661">
    <property type="entry name" value="Fic"/>
    <property type="match status" value="1"/>
</dbReference>
<dbReference type="AlphaFoldDB" id="A0AAU8LSB1"/>
<sequence length="338" mass="38072">MESYTPPLTLTSRILDVVEQVGEILGHLQVNREQQVAPHLRRDNRIRTVQASLAIEGDTQNLEQVTAVLAGKRVLGTPKEVQEVRNSFLAYEQLGQWQPGELAHLCEAHKVLMTALLDEPGKLRRGSVGIKRQGEVIHVAPPAENLPALPNSLLNWLATTDLQPLVASSVFHYELEFIHSFMDGNGRLGRLWQTLILGQWRSIFFFIPIETVVHDRQEEYYRALRQSDSEGESTCFVEFMLFAMLAACEELSTPEVTPEVAPEVQQLLGVLEGEMNRRAIQEELGLKAEKNFRLLYLRPALDAGLIEMTIPDKPRSSKQCYRLTSAGQAVRRKRVGDG</sequence>
<evidence type="ECO:0000256" key="3">
    <source>
        <dbReference type="PIRSR" id="PIRSR640198-3"/>
    </source>
</evidence>
<dbReference type="InterPro" id="IPR040198">
    <property type="entry name" value="Fido_containing"/>
</dbReference>
<name>A0AAU8LSB1_9BACT</name>
<organism evidence="5">
    <name type="scientific">Candidatus Electrothrix aestuarii</name>
    <dbReference type="NCBI Taxonomy" id="3062594"/>
    <lineage>
        <taxon>Bacteria</taxon>
        <taxon>Pseudomonadati</taxon>
        <taxon>Thermodesulfobacteriota</taxon>
        <taxon>Desulfobulbia</taxon>
        <taxon>Desulfobulbales</taxon>
        <taxon>Desulfobulbaceae</taxon>
        <taxon>Candidatus Electrothrix</taxon>
    </lineage>
</organism>
<keyword evidence="2" id="KW-0067">ATP-binding</keyword>
<feature type="binding site" evidence="2">
    <location>
        <begin position="183"/>
        <end position="190"/>
    </location>
    <ligand>
        <name>ATP</name>
        <dbReference type="ChEBI" id="CHEBI:30616"/>
    </ligand>
</feature>
<dbReference type="Gene3D" id="1.10.3290.10">
    <property type="entry name" value="Fido-like domain"/>
    <property type="match status" value="1"/>
</dbReference>
<evidence type="ECO:0000259" key="4">
    <source>
        <dbReference type="PROSITE" id="PS51459"/>
    </source>
</evidence>
<dbReference type="EMBL" id="CP159373">
    <property type="protein sequence ID" value="XCN71749.1"/>
    <property type="molecule type" value="Genomic_DNA"/>
</dbReference>
<dbReference type="PANTHER" id="PTHR13504">
    <property type="entry name" value="FIDO DOMAIN-CONTAINING PROTEIN DDB_G0283145"/>
    <property type="match status" value="1"/>
</dbReference>
<dbReference type="InterPro" id="IPR003812">
    <property type="entry name" value="Fido"/>
</dbReference>
<gene>
    <name evidence="5" type="ORF">Q3M24_15725</name>
</gene>
<dbReference type="InterPro" id="IPR036597">
    <property type="entry name" value="Fido-like_dom_sf"/>
</dbReference>
<feature type="active site" evidence="1">
    <location>
        <position position="179"/>
    </location>
</feature>
<reference evidence="5" key="2">
    <citation type="submission" date="2024-06" db="EMBL/GenBank/DDBJ databases">
        <authorList>
            <person name="Plum-Jensen L.E."/>
            <person name="Schramm A."/>
            <person name="Marshall I.P.G."/>
        </authorList>
    </citation>
    <scope>NUCLEOTIDE SEQUENCE</scope>
    <source>
        <strain evidence="5">Rat1</strain>
    </source>
</reference>
<keyword evidence="2" id="KW-0547">Nucleotide-binding</keyword>
<dbReference type="Pfam" id="PF21247">
    <property type="entry name" value="Fic-like_C"/>
    <property type="match status" value="1"/>
</dbReference>
<reference evidence="5" key="1">
    <citation type="journal article" date="2024" name="Syst. Appl. Microbiol.">
        <title>First single-strain enrichments of Electrothrix cable bacteria, description of E. aestuarii sp. nov. and E. rattekaaiensis sp. nov., and proposal of a cable bacteria taxonomy following the rules of the SeqCode.</title>
        <authorList>
            <person name="Plum-Jensen L.E."/>
            <person name="Schramm A."/>
            <person name="Marshall I.P.G."/>
        </authorList>
    </citation>
    <scope>NUCLEOTIDE SEQUENCE</scope>
    <source>
        <strain evidence="5">Rat1</strain>
    </source>
</reference>